<organism evidence="5 6">
    <name type="scientific">Saguinus oedipus</name>
    <name type="common">Cotton-top tamarin</name>
    <name type="synonym">Oedipomidas oedipus</name>
    <dbReference type="NCBI Taxonomy" id="9490"/>
    <lineage>
        <taxon>Eukaryota</taxon>
        <taxon>Metazoa</taxon>
        <taxon>Chordata</taxon>
        <taxon>Craniata</taxon>
        <taxon>Vertebrata</taxon>
        <taxon>Euteleostomi</taxon>
        <taxon>Mammalia</taxon>
        <taxon>Eutheria</taxon>
        <taxon>Euarchontoglires</taxon>
        <taxon>Primates</taxon>
        <taxon>Haplorrhini</taxon>
        <taxon>Platyrrhini</taxon>
        <taxon>Cebidae</taxon>
        <taxon>Callitrichinae</taxon>
        <taxon>Saguinus</taxon>
    </lineage>
</organism>
<proteinExistence type="inferred from homology"/>
<reference evidence="5 6" key="1">
    <citation type="submission" date="2023-05" db="EMBL/GenBank/DDBJ databases">
        <title>B98-5 Cell Line De Novo Hybrid Assembly: An Optical Mapping Approach.</title>
        <authorList>
            <person name="Kananen K."/>
            <person name="Auerbach J.A."/>
            <person name="Kautto E."/>
            <person name="Blachly J.S."/>
        </authorList>
    </citation>
    <scope>NUCLEOTIDE SEQUENCE [LARGE SCALE GENOMIC DNA]</scope>
    <source>
        <strain evidence="5">B95-8</strain>
        <tissue evidence="5">Cell line</tissue>
    </source>
</reference>
<dbReference type="PANTHER" id="PTHR45696">
    <property type="entry name" value="60S ACIDIC RIBOSOMAL PROTEIN P1"/>
    <property type="match status" value="1"/>
</dbReference>
<evidence type="ECO:0000313" key="6">
    <source>
        <dbReference type="Proteomes" id="UP001266305"/>
    </source>
</evidence>
<gene>
    <name evidence="5" type="primary">RPLP1_4</name>
    <name evidence="5" type="ORF">P7K49_005171</name>
</gene>
<evidence type="ECO:0000256" key="2">
    <source>
        <dbReference type="ARBA" id="ARBA00005436"/>
    </source>
</evidence>
<name>A0ABQ9WB59_SAGOE</name>
<accession>A0ABQ9WB59</accession>
<dbReference type="Gene3D" id="1.10.10.1410">
    <property type="match status" value="1"/>
</dbReference>
<keyword evidence="6" id="KW-1185">Reference proteome</keyword>
<comment type="similarity">
    <text evidence="2">Belongs to the eukaryotic ribosomal protein P1/P2 family.</text>
</comment>
<evidence type="ECO:0000256" key="1">
    <source>
        <dbReference type="ARBA" id="ARBA00003362"/>
    </source>
</evidence>
<dbReference type="PANTHER" id="PTHR45696:SF10">
    <property type="entry name" value="LARGE RIBOSOMAL SUBUNIT PROTEIN P1"/>
    <property type="match status" value="1"/>
</dbReference>
<dbReference type="CDD" id="cd05831">
    <property type="entry name" value="Ribosomal_P1"/>
    <property type="match status" value="1"/>
</dbReference>
<dbReference type="EMBL" id="JASSZA010000002">
    <property type="protein sequence ID" value="KAK2118284.1"/>
    <property type="molecule type" value="Genomic_DNA"/>
</dbReference>
<evidence type="ECO:0000256" key="4">
    <source>
        <dbReference type="ARBA" id="ARBA00023274"/>
    </source>
</evidence>
<keyword evidence="4" id="KW-0687">Ribonucleoprotein</keyword>
<evidence type="ECO:0000256" key="3">
    <source>
        <dbReference type="ARBA" id="ARBA00022980"/>
    </source>
</evidence>
<dbReference type="GO" id="GO:0005840">
    <property type="term" value="C:ribosome"/>
    <property type="evidence" value="ECO:0007669"/>
    <property type="project" value="UniProtKB-KW"/>
</dbReference>
<sequence length="66" mass="7142">MVRPSRHLAIHTVPSSTSSTHAPAMAFLSELTYIYSALTVHDDEVTVTEDKINALIKAAGVNVDTF</sequence>
<keyword evidence="3 5" id="KW-0689">Ribosomal protein</keyword>
<dbReference type="Proteomes" id="UP001266305">
    <property type="component" value="Unassembled WGS sequence"/>
</dbReference>
<comment type="caution">
    <text evidence="5">The sequence shown here is derived from an EMBL/GenBank/DDBJ whole genome shotgun (WGS) entry which is preliminary data.</text>
</comment>
<evidence type="ECO:0000313" key="5">
    <source>
        <dbReference type="EMBL" id="KAK2118284.1"/>
    </source>
</evidence>
<comment type="function">
    <text evidence="1">Plays an important role in the elongation step of protein synthesis.</text>
</comment>
<dbReference type="InterPro" id="IPR038716">
    <property type="entry name" value="P1/P2_N_sf"/>
</dbReference>
<protein>
    <submittedName>
        <fullName evidence="5">60S acidic ribosomal protein P1</fullName>
    </submittedName>
</protein>